<feature type="region of interest" description="Disordered" evidence="1">
    <location>
        <begin position="79"/>
        <end position="104"/>
    </location>
</feature>
<keyword evidence="4" id="KW-1185">Reference proteome</keyword>
<evidence type="ECO:0000256" key="1">
    <source>
        <dbReference type="SAM" id="MobiDB-lite"/>
    </source>
</evidence>
<organism evidence="3 4">
    <name type="scientific">Rhizocola hellebori</name>
    <dbReference type="NCBI Taxonomy" id="1392758"/>
    <lineage>
        <taxon>Bacteria</taxon>
        <taxon>Bacillati</taxon>
        <taxon>Actinomycetota</taxon>
        <taxon>Actinomycetes</taxon>
        <taxon>Micromonosporales</taxon>
        <taxon>Micromonosporaceae</taxon>
        <taxon>Rhizocola</taxon>
    </lineage>
</organism>
<keyword evidence="2" id="KW-1133">Transmembrane helix</keyword>
<gene>
    <name evidence="3" type="ORF">Rhe02_82000</name>
</gene>
<evidence type="ECO:0000313" key="3">
    <source>
        <dbReference type="EMBL" id="GIH10133.1"/>
    </source>
</evidence>
<feature type="compositionally biased region" description="Low complexity" evidence="1">
    <location>
        <begin position="91"/>
        <end position="104"/>
    </location>
</feature>
<proteinExistence type="predicted"/>
<dbReference type="RefSeq" id="WP_203913852.1">
    <property type="nucleotide sequence ID" value="NZ_BONY01000085.1"/>
</dbReference>
<feature type="transmembrane region" description="Helical" evidence="2">
    <location>
        <begin position="43"/>
        <end position="64"/>
    </location>
</feature>
<keyword evidence="2" id="KW-0472">Membrane</keyword>
<keyword evidence="2" id="KW-0812">Transmembrane</keyword>
<dbReference type="AlphaFoldDB" id="A0A8J3QIP6"/>
<evidence type="ECO:0000256" key="2">
    <source>
        <dbReference type="SAM" id="Phobius"/>
    </source>
</evidence>
<accession>A0A8J3QIP6</accession>
<feature type="region of interest" description="Disordered" evidence="1">
    <location>
        <begin position="116"/>
        <end position="137"/>
    </location>
</feature>
<name>A0A8J3QIP6_9ACTN</name>
<evidence type="ECO:0000313" key="4">
    <source>
        <dbReference type="Proteomes" id="UP000612899"/>
    </source>
</evidence>
<dbReference type="EMBL" id="BONY01000085">
    <property type="protein sequence ID" value="GIH10133.1"/>
    <property type="molecule type" value="Genomic_DNA"/>
</dbReference>
<dbReference type="Proteomes" id="UP000612899">
    <property type="component" value="Unassembled WGS sequence"/>
</dbReference>
<feature type="compositionally biased region" description="Basic and acidic residues" evidence="1">
    <location>
        <begin position="124"/>
        <end position="134"/>
    </location>
</feature>
<comment type="caution">
    <text evidence="3">The sequence shown here is derived from an EMBL/GenBank/DDBJ whole genome shotgun (WGS) entry which is preliminary data.</text>
</comment>
<protein>
    <submittedName>
        <fullName evidence="3">Uncharacterized protein</fullName>
    </submittedName>
</protein>
<reference evidence="3" key="1">
    <citation type="submission" date="2021-01" db="EMBL/GenBank/DDBJ databases">
        <title>Whole genome shotgun sequence of Rhizocola hellebori NBRC 109834.</title>
        <authorList>
            <person name="Komaki H."/>
            <person name="Tamura T."/>
        </authorList>
    </citation>
    <scope>NUCLEOTIDE SEQUENCE</scope>
    <source>
        <strain evidence="3">NBRC 109834</strain>
    </source>
</reference>
<sequence>MFKPSAREIALVKAEGEQPEIVDDDDYDVYDAPVPIASRWKAWLALAGGIVATGLLAWTVTTFLDPPAPNANRPVPIATLGTMSPVPRPTQPSQTPPMQSTVPTVPRALLVDLRDPETLGGRARSSEEKPEPDSYLKTFTDGKLVSGAYGEPSTHNFVVMTAVTSSLLVYPDTQIDLLLNHLQTEDPNLTDLQPVYSGTLGGLASCGSSKFADVPKAVCAWVGEQSMGVLVWIGVPLAQAKDEMLTLRGEIEVPLVG</sequence>